<dbReference type="Proteomes" id="UP000217199">
    <property type="component" value="Unassembled WGS sequence"/>
</dbReference>
<comment type="caution">
    <text evidence="2">The sequence shown here is derived from an EMBL/GenBank/DDBJ whole genome shotgun (WGS) entry which is preliminary data.</text>
</comment>
<feature type="compositionally biased region" description="Low complexity" evidence="1">
    <location>
        <begin position="91"/>
        <end position="121"/>
    </location>
</feature>
<feature type="compositionally biased region" description="Polar residues" evidence="1">
    <location>
        <begin position="722"/>
        <end position="732"/>
    </location>
</feature>
<organism evidence="2 3">
    <name type="scientific">Pyrrhoderma noxium</name>
    <dbReference type="NCBI Taxonomy" id="2282107"/>
    <lineage>
        <taxon>Eukaryota</taxon>
        <taxon>Fungi</taxon>
        <taxon>Dikarya</taxon>
        <taxon>Basidiomycota</taxon>
        <taxon>Agaricomycotina</taxon>
        <taxon>Agaricomycetes</taxon>
        <taxon>Hymenochaetales</taxon>
        <taxon>Hymenochaetaceae</taxon>
        <taxon>Pyrrhoderma</taxon>
    </lineage>
</organism>
<evidence type="ECO:0000256" key="1">
    <source>
        <dbReference type="SAM" id="MobiDB-lite"/>
    </source>
</evidence>
<reference evidence="2 3" key="1">
    <citation type="journal article" date="2017" name="Mol. Ecol.">
        <title>Comparative and population genomic landscape of Phellinus noxius: A hypervariable fungus causing root rot in trees.</title>
        <authorList>
            <person name="Chung C.L."/>
            <person name="Lee T.J."/>
            <person name="Akiba M."/>
            <person name="Lee H.H."/>
            <person name="Kuo T.H."/>
            <person name="Liu D."/>
            <person name="Ke H.M."/>
            <person name="Yokoi T."/>
            <person name="Roa M.B."/>
            <person name="Lu M.J."/>
            <person name="Chang Y.Y."/>
            <person name="Ann P.J."/>
            <person name="Tsai J.N."/>
            <person name="Chen C.Y."/>
            <person name="Tzean S.S."/>
            <person name="Ota Y."/>
            <person name="Hattori T."/>
            <person name="Sahashi N."/>
            <person name="Liou R.F."/>
            <person name="Kikuchi T."/>
            <person name="Tsai I.J."/>
        </authorList>
    </citation>
    <scope>NUCLEOTIDE SEQUENCE [LARGE SCALE GENOMIC DNA]</scope>
    <source>
        <strain evidence="2 3">FFPRI411160</strain>
    </source>
</reference>
<feature type="compositionally biased region" description="Basic and acidic residues" evidence="1">
    <location>
        <begin position="621"/>
        <end position="633"/>
    </location>
</feature>
<keyword evidence="3" id="KW-1185">Reference proteome</keyword>
<feature type="compositionally biased region" description="Polar residues" evidence="1">
    <location>
        <begin position="576"/>
        <end position="597"/>
    </location>
</feature>
<accession>A0A286U8L5</accession>
<dbReference type="OrthoDB" id="2590746at2759"/>
<feature type="region of interest" description="Disordered" evidence="1">
    <location>
        <begin position="291"/>
        <end position="405"/>
    </location>
</feature>
<gene>
    <name evidence="2" type="ORF">PNOK_0872700</name>
</gene>
<feature type="compositionally biased region" description="Polar residues" evidence="1">
    <location>
        <begin position="291"/>
        <end position="337"/>
    </location>
</feature>
<dbReference type="InParanoid" id="A0A286U8L5"/>
<name>A0A286U8L5_9AGAM</name>
<dbReference type="AlphaFoldDB" id="A0A286U8L5"/>
<feature type="compositionally biased region" description="Low complexity" evidence="1">
    <location>
        <begin position="140"/>
        <end position="151"/>
    </location>
</feature>
<dbReference type="EMBL" id="NBII01000009">
    <property type="protein sequence ID" value="PAV15869.1"/>
    <property type="molecule type" value="Genomic_DNA"/>
</dbReference>
<feature type="region of interest" description="Disordered" evidence="1">
    <location>
        <begin position="542"/>
        <end position="673"/>
    </location>
</feature>
<proteinExistence type="predicted"/>
<feature type="region of interest" description="Disordered" evidence="1">
    <location>
        <begin position="787"/>
        <end position="838"/>
    </location>
</feature>
<feature type="compositionally biased region" description="Basic and acidic residues" evidence="1">
    <location>
        <begin position="797"/>
        <end position="811"/>
    </location>
</feature>
<feature type="compositionally biased region" description="Basic and acidic residues" evidence="1">
    <location>
        <begin position="20"/>
        <end position="35"/>
    </location>
</feature>
<feature type="compositionally biased region" description="Acidic residues" evidence="1">
    <location>
        <begin position="657"/>
        <end position="671"/>
    </location>
</feature>
<feature type="compositionally biased region" description="Polar residues" evidence="1">
    <location>
        <begin position="634"/>
        <end position="648"/>
    </location>
</feature>
<feature type="region of interest" description="Disordered" evidence="1">
    <location>
        <begin position="702"/>
        <end position="742"/>
    </location>
</feature>
<sequence>MFSTLSSILPSAINFGQGSDKQEKEKERDLERNQDVDNEITPRPANAPQMQEQEKESTAVTEEPVVRKKRERNPNETFIVVRPPPSVSNHPLNLQLQLVPPQAKERSVSGSSSASNYSTVSTRRSGEFSGGEELGGPLARTTSGRSTSNRSDPSLFYASSSTSLSSIASTTSSGTSGGRRMIVPLYNLSAHNVMTNTVLDAGTDAKVAKFHKRGMEVLALAVLECVEVWPSYGRGGAAQIAFLNATAAANTNPASTVMIGSNGVDASTLAATTGIHDSDVLLHTPTSSAISLSSNGSQQHQSNTKFKSNTLPEPVISSTPTKSSFLSRGNVTPTPTNGAKKLFGKIFKKKDSQNASSASDSRRGSLITEARLTVSPPPDADIGGTRSNRNSLSGPVPSPTPSHFSNVNYGGVTPIPLNTNTGLNVAMSGSGPGIQVQSVLQPPVLGIHPTLSAPLSPPMGRPTRYVWIVRKWLKGGDGGILGGVIRGVNNISVAAGMLADRAGGGSGFANAITNGNGNLQNNDSGLNSSEGSGVEVRFEWVRGQSKSQSQKRKAAGQGVLGKRGSASAGSSHEEGQSTQPTETESVPRSRRSVASETQAERVKAKSKSQTRAKSATPRASMESRRSVEKERESITSASVSEEVQQGSKNPGLLPAFEEYDDGEESDPEDSETPWTCTLIVSSIPVNPAKLWELEYSAGDGLAQVPSRRSHMSNPPAEGSARPDTSQGPNASTKPPARPDAPGTLLKLKVGALSPAPHHPKVVAQLKVPYPLPDIEVEKARVRKRVITPSGIARPVSRGRENGGADEQERGGGRPTSSKGRMLGGGLGGLGGLTGNKARREGEDMEGTILTAEEIKDILSCTAFWVVVREGFGGVGKVSRKGDGWRIRG</sequence>
<evidence type="ECO:0000313" key="2">
    <source>
        <dbReference type="EMBL" id="PAV15869.1"/>
    </source>
</evidence>
<feature type="region of interest" description="Disordered" evidence="1">
    <location>
        <begin position="1"/>
        <end position="154"/>
    </location>
</feature>
<protein>
    <submittedName>
        <fullName evidence="2">Uncharacterized protein</fullName>
    </submittedName>
</protein>
<evidence type="ECO:0000313" key="3">
    <source>
        <dbReference type="Proteomes" id="UP000217199"/>
    </source>
</evidence>
<feature type="compositionally biased region" description="Polar residues" evidence="1">
    <location>
        <begin position="1"/>
        <end position="19"/>
    </location>
</feature>
<feature type="compositionally biased region" description="Gly residues" evidence="1">
    <location>
        <begin position="821"/>
        <end position="833"/>
    </location>
</feature>